<dbReference type="PANTHER" id="PTHR11785:SF382">
    <property type="entry name" value="LOW-AFFINITY METHIONINE PERMEASE"/>
    <property type="match status" value="1"/>
</dbReference>
<feature type="transmembrane region" description="Helical" evidence="6">
    <location>
        <begin position="675"/>
        <end position="700"/>
    </location>
</feature>
<feature type="transmembrane region" description="Helical" evidence="6">
    <location>
        <begin position="610"/>
        <end position="627"/>
    </location>
</feature>
<dbReference type="Gene3D" id="1.20.1740.10">
    <property type="entry name" value="Amino acid/polyamine transporter I"/>
    <property type="match status" value="1"/>
</dbReference>
<feature type="transmembrane region" description="Helical" evidence="6">
    <location>
        <begin position="264"/>
        <end position="286"/>
    </location>
</feature>
<feature type="transmembrane region" description="Helical" evidence="6">
    <location>
        <begin position="423"/>
        <end position="440"/>
    </location>
</feature>
<evidence type="ECO:0000256" key="4">
    <source>
        <dbReference type="ARBA" id="ARBA00023136"/>
    </source>
</evidence>
<feature type="transmembrane region" description="Helical" evidence="6">
    <location>
        <begin position="355"/>
        <end position="374"/>
    </location>
</feature>
<organism evidence="7 8">
    <name type="scientific">Orbilia ellipsospora</name>
    <dbReference type="NCBI Taxonomy" id="2528407"/>
    <lineage>
        <taxon>Eukaryota</taxon>
        <taxon>Fungi</taxon>
        <taxon>Dikarya</taxon>
        <taxon>Ascomycota</taxon>
        <taxon>Pezizomycotina</taxon>
        <taxon>Orbiliomycetes</taxon>
        <taxon>Orbiliales</taxon>
        <taxon>Orbiliaceae</taxon>
        <taxon>Orbilia</taxon>
    </lineage>
</organism>
<comment type="caution">
    <text evidence="7">The sequence shown here is derived from an EMBL/GenBank/DDBJ whole genome shotgun (WGS) entry which is preliminary data.</text>
</comment>
<feature type="transmembrane region" description="Helical" evidence="6">
    <location>
        <begin position="579"/>
        <end position="598"/>
    </location>
</feature>
<gene>
    <name evidence="7" type="ORF">TWF694_003194</name>
</gene>
<evidence type="ECO:0000313" key="8">
    <source>
        <dbReference type="Proteomes" id="UP001365542"/>
    </source>
</evidence>
<dbReference type="PANTHER" id="PTHR11785">
    <property type="entry name" value="AMINO ACID TRANSPORTER"/>
    <property type="match status" value="1"/>
</dbReference>
<comment type="subcellular location">
    <subcellularLocation>
        <location evidence="1">Membrane</location>
        <topology evidence="1">Multi-pass membrane protein</topology>
    </subcellularLocation>
</comment>
<feature type="region of interest" description="Disordered" evidence="5">
    <location>
        <begin position="79"/>
        <end position="214"/>
    </location>
</feature>
<evidence type="ECO:0000256" key="1">
    <source>
        <dbReference type="ARBA" id="ARBA00004141"/>
    </source>
</evidence>
<evidence type="ECO:0000256" key="3">
    <source>
        <dbReference type="ARBA" id="ARBA00022989"/>
    </source>
</evidence>
<feature type="transmembrane region" description="Helical" evidence="6">
    <location>
        <begin position="380"/>
        <end position="402"/>
    </location>
</feature>
<dbReference type="GO" id="GO:0016020">
    <property type="term" value="C:membrane"/>
    <property type="evidence" value="ECO:0007669"/>
    <property type="project" value="UniProtKB-SubCell"/>
</dbReference>
<keyword evidence="4 6" id="KW-0472">Membrane</keyword>
<evidence type="ECO:0000256" key="6">
    <source>
        <dbReference type="SAM" id="Phobius"/>
    </source>
</evidence>
<feature type="transmembrane region" description="Helical" evidence="6">
    <location>
        <begin position="306"/>
        <end position="324"/>
    </location>
</feature>
<reference evidence="7 8" key="1">
    <citation type="submission" date="2019-10" db="EMBL/GenBank/DDBJ databases">
        <authorList>
            <person name="Palmer J.M."/>
        </authorList>
    </citation>
    <scope>NUCLEOTIDE SEQUENCE [LARGE SCALE GENOMIC DNA]</scope>
    <source>
        <strain evidence="7 8">TWF694</strain>
    </source>
</reference>
<dbReference type="InterPro" id="IPR050598">
    <property type="entry name" value="AminoAcid_Transporter"/>
</dbReference>
<accession>A0AAV9X227</accession>
<evidence type="ECO:0000256" key="5">
    <source>
        <dbReference type="SAM" id="MobiDB-lite"/>
    </source>
</evidence>
<evidence type="ECO:0000313" key="7">
    <source>
        <dbReference type="EMBL" id="KAK6532031.1"/>
    </source>
</evidence>
<feature type="transmembrane region" description="Helical" evidence="6">
    <location>
        <begin position="460"/>
        <end position="481"/>
    </location>
</feature>
<protein>
    <recommendedName>
        <fullName evidence="9">Amino acid transporter</fullName>
    </recommendedName>
</protein>
<evidence type="ECO:0000256" key="2">
    <source>
        <dbReference type="ARBA" id="ARBA00022692"/>
    </source>
</evidence>
<keyword evidence="2 6" id="KW-0812">Transmembrane</keyword>
<sequence>MAQERESVNFSEDEGIALRARPRPRRQTSLKSGAQGPERPRRSSAHSSVFAPSELPTISPSPVSYTETQAVDQFKALGNTHALTMEAPETPRLPVPKEIRRQSISNQSQSTSEPRSTPLTTTEPRPPPPVATEPRLSVASPIESNFTYTTAGPAAERGPFEMGTSERGISERGPQDRPPIIKQEERRPGGVRPALGPRPGTSGSSSQNSMKKADVDQLVVGGRPAKKLGTIEVASLIINKMIGTGIVTGPAQVLLYTGRKDYALLLWGLGFIYTLVSVVLFVEFGYKFRVIGGELVYLDEIFKKPRLLFVTIFSVQFILFWNTATNCAQAARQILTCANNSLNRNDIYDGQDSRLIGFIAVVISSCVCLLHYFSTAAGRVTNVGLAAFKVLLLCVLVGRGAWYAQKYQEGFDWQNQRAPDIEWKGFTYAVFVVLFAFQGWENASFVAGEVDVSKTRALRNGYYIAVLTVGFLYLFVNAAFLRAFDFITGVPSTDPTIVYPPGKIPIMILGSDGFAAQYWGGSPGAIKAWTILLTLSALGNVQAVTYTCGRVKQMIGQAYIFPWSRLWARESRFNTPSGGLLLHWICTTILIIIAVGIPNRGISLPGYLQAYSHAIVALAVSVAFSKFSPPVIDGQPKYQWSWLRFRRLSWPIITLSILMNLAMICLPIKSDVPEFSVAGWVFTVSCFSAVAGSIVYYFMLFPVEDNMESRSKWKNFSLLRLAGVSWSIRACEEDEYDERWERFQRTSRYYEDATSKGGHQDEQIKQFGERKMVYYTLDMDLIDGRSQAPGTFRKMVFWFFGGSFNNKTYQSPWTDWALMKPKFHSIRMPNLRKNTTAHYGGVMTGVEK</sequence>
<feature type="transmembrane region" description="Helical" evidence="6">
    <location>
        <begin position="648"/>
        <end position="669"/>
    </location>
</feature>
<dbReference type="InterPro" id="IPR002293">
    <property type="entry name" value="AA/rel_permease1"/>
</dbReference>
<dbReference type="Pfam" id="PF13520">
    <property type="entry name" value="AA_permease_2"/>
    <property type="match status" value="1"/>
</dbReference>
<feature type="compositionally biased region" description="Polar residues" evidence="5">
    <location>
        <begin position="201"/>
        <end position="210"/>
    </location>
</feature>
<proteinExistence type="predicted"/>
<feature type="compositionally biased region" description="Low complexity" evidence="5">
    <location>
        <begin position="102"/>
        <end position="123"/>
    </location>
</feature>
<name>A0AAV9X227_9PEZI</name>
<keyword evidence="8" id="KW-1185">Reference proteome</keyword>
<dbReference type="Proteomes" id="UP001365542">
    <property type="component" value="Unassembled WGS sequence"/>
</dbReference>
<dbReference type="GO" id="GO:0015179">
    <property type="term" value="F:L-amino acid transmembrane transporter activity"/>
    <property type="evidence" value="ECO:0007669"/>
    <property type="project" value="TreeGrafter"/>
</dbReference>
<feature type="region of interest" description="Disordered" evidence="5">
    <location>
        <begin position="1"/>
        <end position="64"/>
    </location>
</feature>
<dbReference type="EMBL" id="JAVHJO010000012">
    <property type="protein sequence ID" value="KAK6532031.1"/>
    <property type="molecule type" value="Genomic_DNA"/>
</dbReference>
<keyword evidence="3 6" id="KW-1133">Transmembrane helix</keyword>
<evidence type="ECO:0008006" key="9">
    <source>
        <dbReference type="Google" id="ProtNLM"/>
    </source>
</evidence>
<dbReference type="AlphaFoldDB" id="A0AAV9X227"/>